<dbReference type="AlphaFoldDB" id="A0A515D741"/>
<protein>
    <submittedName>
        <fullName evidence="4">DUF4126 domain-containing protein</fullName>
    </submittedName>
</protein>
<evidence type="ECO:0000259" key="3">
    <source>
        <dbReference type="Pfam" id="PF13548"/>
    </source>
</evidence>
<evidence type="ECO:0000313" key="4">
    <source>
        <dbReference type="EMBL" id="QDL36235.1"/>
    </source>
</evidence>
<evidence type="ECO:0000313" key="5">
    <source>
        <dbReference type="Proteomes" id="UP000316798"/>
    </source>
</evidence>
<proteinExistence type="predicted"/>
<keyword evidence="2" id="KW-0732">Signal</keyword>
<dbReference type="EMBL" id="CP035503">
    <property type="protein sequence ID" value="QDL36235.1"/>
    <property type="molecule type" value="Genomic_DNA"/>
</dbReference>
<accession>A0A515D741</accession>
<evidence type="ECO:0000256" key="2">
    <source>
        <dbReference type="SAM" id="SignalP"/>
    </source>
</evidence>
<keyword evidence="1" id="KW-1133">Transmembrane helix</keyword>
<dbReference type="RefSeq" id="WP_142817412.1">
    <property type="nucleotide sequence ID" value="NZ_CP035503.1"/>
</dbReference>
<evidence type="ECO:0000256" key="1">
    <source>
        <dbReference type="SAM" id="Phobius"/>
    </source>
</evidence>
<gene>
    <name evidence="4" type="ORF">EUB48_02175</name>
</gene>
<reference evidence="4 5" key="1">
    <citation type="submission" date="2019-01" db="EMBL/GenBank/DDBJ databases">
        <title>Genomic insights into a novel species Rhodoferax sp.</title>
        <authorList>
            <person name="Jin L."/>
        </authorList>
    </citation>
    <scope>NUCLEOTIDE SEQUENCE [LARGE SCALE GENOMIC DNA]</scope>
    <source>
        <strain evidence="4 5">CHu59-6-5</strain>
    </source>
</reference>
<dbReference type="KEGG" id="rhf:EUB48_02175"/>
<feature type="transmembrane region" description="Helical" evidence="1">
    <location>
        <begin position="193"/>
        <end position="214"/>
    </location>
</feature>
<dbReference type="Proteomes" id="UP000316798">
    <property type="component" value="Chromosome"/>
</dbReference>
<feature type="chain" id="PRO_5022167569" evidence="2">
    <location>
        <begin position="20"/>
        <end position="235"/>
    </location>
</feature>
<feature type="transmembrane region" description="Helical" evidence="1">
    <location>
        <begin position="78"/>
        <end position="98"/>
    </location>
</feature>
<name>A0A515D741_9BURK</name>
<keyword evidence="1" id="KW-0472">Membrane</keyword>
<dbReference type="OrthoDB" id="181455at2"/>
<sequence>MLQTLLQSLPWLAPLGSYAAGTATAGVGQAAGHLDMASLLALAAALGWASGLRLYAVVFMVGVAGLLGWIPLPDGLTLLQHPAMLAASGFMLFVEFFADKIPGVDSLWDIVHSVIRIPAGAALAAGVFGADGGTMTAVAALMGGTLAATSQAAKTTTRAVINTSPEPVSNVLASLTEDGVVVGALWLSIHYPLVFGVVLAIMVALMWAMTWLLLKFLKAVFRRVARFFSGFAKVT</sequence>
<keyword evidence="1" id="KW-0812">Transmembrane</keyword>
<feature type="transmembrane region" description="Helical" evidence="1">
    <location>
        <begin position="110"/>
        <end position="130"/>
    </location>
</feature>
<keyword evidence="5" id="KW-1185">Reference proteome</keyword>
<feature type="domain" description="DUF4126" evidence="3">
    <location>
        <begin position="40"/>
        <end position="210"/>
    </location>
</feature>
<feature type="signal peptide" evidence="2">
    <location>
        <begin position="1"/>
        <end position="19"/>
    </location>
</feature>
<organism evidence="4 5">
    <name type="scientific">Rhodoferax sediminis</name>
    <dbReference type="NCBI Taxonomy" id="2509614"/>
    <lineage>
        <taxon>Bacteria</taxon>
        <taxon>Pseudomonadati</taxon>
        <taxon>Pseudomonadota</taxon>
        <taxon>Betaproteobacteria</taxon>
        <taxon>Burkholderiales</taxon>
        <taxon>Comamonadaceae</taxon>
        <taxon>Rhodoferax</taxon>
    </lineage>
</organism>
<dbReference type="Pfam" id="PF13548">
    <property type="entry name" value="DUF4126"/>
    <property type="match status" value="1"/>
</dbReference>
<dbReference type="InterPro" id="IPR025196">
    <property type="entry name" value="DUF4126"/>
</dbReference>